<feature type="coiled-coil region" evidence="1">
    <location>
        <begin position="136"/>
        <end position="265"/>
    </location>
</feature>
<gene>
    <name evidence="2" type="ORF">WN55_05211</name>
</gene>
<organism evidence="2 3">
    <name type="scientific">Dufourea novaeangliae</name>
    <name type="common">Sweat bee</name>
    <dbReference type="NCBI Taxonomy" id="178035"/>
    <lineage>
        <taxon>Eukaryota</taxon>
        <taxon>Metazoa</taxon>
        <taxon>Ecdysozoa</taxon>
        <taxon>Arthropoda</taxon>
        <taxon>Hexapoda</taxon>
        <taxon>Insecta</taxon>
        <taxon>Pterygota</taxon>
        <taxon>Neoptera</taxon>
        <taxon>Endopterygota</taxon>
        <taxon>Hymenoptera</taxon>
        <taxon>Apocrita</taxon>
        <taxon>Aculeata</taxon>
        <taxon>Apoidea</taxon>
        <taxon>Anthophila</taxon>
        <taxon>Halictidae</taxon>
        <taxon>Rophitinae</taxon>
        <taxon>Dufourea</taxon>
    </lineage>
</organism>
<dbReference type="AlphaFoldDB" id="A0A154PQW7"/>
<evidence type="ECO:0000313" key="3">
    <source>
        <dbReference type="Proteomes" id="UP000076502"/>
    </source>
</evidence>
<reference evidence="2 3" key="1">
    <citation type="submission" date="2015-07" db="EMBL/GenBank/DDBJ databases">
        <title>The genome of Dufourea novaeangliae.</title>
        <authorList>
            <person name="Pan H."/>
            <person name="Kapheim K."/>
        </authorList>
    </citation>
    <scope>NUCLEOTIDE SEQUENCE [LARGE SCALE GENOMIC DNA]</scope>
    <source>
        <strain evidence="2">0120121106</strain>
        <tissue evidence="2">Whole body</tissue>
    </source>
</reference>
<keyword evidence="1" id="KW-0175">Coiled coil</keyword>
<evidence type="ECO:0000313" key="2">
    <source>
        <dbReference type="EMBL" id="KZC13658.1"/>
    </source>
</evidence>
<dbReference type="Proteomes" id="UP000076502">
    <property type="component" value="Unassembled WGS sequence"/>
</dbReference>
<protein>
    <submittedName>
        <fullName evidence="2">Uncharacterized protein</fullName>
    </submittedName>
</protein>
<dbReference type="EMBL" id="KQ435007">
    <property type="protein sequence ID" value="KZC13658.1"/>
    <property type="molecule type" value="Genomic_DNA"/>
</dbReference>
<accession>A0A154PQW7</accession>
<proteinExistence type="predicted"/>
<sequence length="296" mass="34568">MRGRIPELGKPDQFPLINTKLYSNHGTMANSECVAGTKLTLLPSSDRYAELPAKRAYPIGSTRPVRKQHPFRRERFRAISAILDGRSNSMKATTKNGLRYRKCTYFFKSTILNVCLNNAVRDILNSCNFHQVDEEIRDFKSKLLESRKECENVEIEICDVSQLKDKGLFVLKDIERKYKQLERELNDVHCQYTEHVREVNSYEKTVYRKIECLTLQRDKLKKELEQLQKSANKNDKKLVEIRTLITCQEQKNMALLRKLKKMKNRTNVSQDLKGRINTVLCDSRITKINVPNQNII</sequence>
<name>A0A154PQW7_DUFNO</name>
<keyword evidence="3" id="KW-1185">Reference proteome</keyword>
<evidence type="ECO:0000256" key="1">
    <source>
        <dbReference type="SAM" id="Coils"/>
    </source>
</evidence>